<dbReference type="SUPFAM" id="SSF111126">
    <property type="entry name" value="Ligand-binding domain in the NO signalling and Golgi transport"/>
    <property type="match status" value="2"/>
</dbReference>
<feature type="region of interest" description="Disordered" evidence="8">
    <location>
        <begin position="843"/>
        <end position="966"/>
    </location>
</feature>
<dbReference type="InterPro" id="IPR001054">
    <property type="entry name" value="A/G_cyclase"/>
</dbReference>
<feature type="compositionally biased region" description="Low complexity" evidence="8">
    <location>
        <begin position="1059"/>
        <end position="1073"/>
    </location>
</feature>
<dbReference type="InterPro" id="IPR038158">
    <property type="entry name" value="H-NOX_domain_sf"/>
</dbReference>
<protein>
    <recommendedName>
        <fullName evidence="2">guanylate cyclase</fullName>
        <ecNumber evidence="2">4.6.1.2</ecNumber>
    </recommendedName>
</protein>
<dbReference type="EMBL" id="JTDE01000470">
    <property type="protein sequence ID" value="KAF7261154.1"/>
    <property type="molecule type" value="Genomic_DNA"/>
</dbReference>
<dbReference type="PANTHER" id="PTHR45655">
    <property type="entry name" value="GUANYLATE CYCLASE SOLUBLE SUBUNIT BETA-2"/>
    <property type="match status" value="1"/>
</dbReference>
<evidence type="ECO:0000256" key="1">
    <source>
        <dbReference type="ARBA" id="ARBA00004496"/>
    </source>
</evidence>
<dbReference type="CDD" id="cd07302">
    <property type="entry name" value="CHD"/>
    <property type="match status" value="1"/>
</dbReference>
<dbReference type="GO" id="GO:0008074">
    <property type="term" value="C:guanylate cyclase complex, soluble"/>
    <property type="evidence" value="ECO:0007669"/>
    <property type="project" value="TreeGrafter"/>
</dbReference>
<feature type="compositionally biased region" description="Basic and acidic residues" evidence="8">
    <location>
        <begin position="879"/>
        <end position="891"/>
    </location>
</feature>
<dbReference type="PROSITE" id="PS50125">
    <property type="entry name" value="GUANYLATE_CYCLASE_2"/>
    <property type="match status" value="1"/>
</dbReference>
<dbReference type="EC" id="4.6.1.2" evidence="2"/>
<dbReference type="InterPro" id="IPR011645">
    <property type="entry name" value="HNOB_dom_associated"/>
</dbReference>
<dbReference type="CDD" id="cd22966">
    <property type="entry name" value="DD_DYDC-like"/>
    <property type="match status" value="1"/>
</dbReference>
<evidence type="ECO:0000256" key="6">
    <source>
        <dbReference type="ARBA" id="ARBA00023239"/>
    </source>
</evidence>
<dbReference type="GO" id="GO:0038060">
    <property type="term" value="P:nitric oxide-cGMP-mediated signaling"/>
    <property type="evidence" value="ECO:0007669"/>
    <property type="project" value="TreeGrafter"/>
</dbReference>
<dbReference type="AlphaFoldDB" id="A0A8S9Z347"/>
<dbReference type="Proteomes" id="UP000822476">
    <property type="component" value="Unassembled WGS sequence"/>
</dbReference>
<comment type="subcellular location">
    <subcellularLocation>
        <location evidence="1">Cytoplasm</location>
    </subcellularLocation>
</comment>
<dbReference type="InterPro" id="IPR011644">
    <property type="entry name" value="Heme_NO-bd"/>
</dbReference>
<organism evidence="10 11">
    <name type="scientific">Paragonimus skrjabini miyazakii</name>
    <dbReference type="NCBI Taxonomy" id="59628"/>
    <lineage>
        <taxon>Eukaryota</taxon>
        <taxon>Metazoa</taxon>
        <taxon>Spiralia</taxon>
        <taxon>Lophotrochozoa</taxon>
        <taxon>Platyhelminthes</taxon>
        <taxon>Trematoda</taxon>
        <taxon>Digenea</taxon>
        <taxon>Plagiorchiida</taxon>
        <taxon>Troglotremata</taxon>
        <taxon>Troglotrematidae</taxon>
        <taxon>Paragonimus</taxon>
    </lineage>
</organism>
<comment type="caution">
    <text evidence="10">The sequence shown here is derived from an EMBL/GenBank/DDBJ whole genome shotgun (WGS) entry which is preliminary data.</text>
</comment>
<dbReference type="InterPro" id="IPR029787">
    <property type="entry name" value="Nucleotide_cyclase"/>
</dbReference>
<gene>
    <name evidence="10" type="ORF">EG68_01161</name>
</gene>
<feature type="region of interest" description="Disordered" evidence="8">
    <location>
        <begin position="1049"/>
        <end position="1076"/>
    </location>
</feature>
<keyword evidence="6" id="KW-0456">Lyase</keyword>
<evidence type="ECO:0000256" key="8">
    <source>
        <dbReference type="SAM" id="MobiDB-lite"/>
    </source>
</evidence>
<keyword evidence="5" id="KW-0342">GTP-binding</keyword>
<dbReference type="Gene3D" id="3.90.1520.10">
    <property type="entry name" value="H-NOX domain"/>
    <property type="match status" value="2"/>
</dbReference>
<evidence type="ECO:0000256" key="4">
    <source>
        <dbReference type="ARBA" id="ARBA00022741"/>
    </source>
</evidence>
<dbReference type="Pfam" id="PF07700">
    <property type="entry name" value="HNOB"/>
    <property type="match status" value="2"/>
</dbReference>
<dbReference type="SMART" id="SM00044">
    <property type="entry name" value="CYCc"/>
    <property type="match status" value="1"/>
</dbReference>
<keyword evidence="4" id="KW-0547">Nucleotide-binding</keyword>
<keyword evidence="7" id="KW-0141">cGMP biosynthesis</keyword>
<feature type="domain" description="Guanylate cyclase" evidence="9">
    <location>
        <begin position="626"/>
        <end position="772"/>
    </location>
</feature>
<dbReference type="GO" id="GO:0070482">
    <property type="term" value="P:response to oxygen levels"/>
    <property type="evidence" value="ECO:0007669"/>
    <property type="project" value="TreeGrafter"/>
</dbReference>
<keyword evidence="3" id="KW-0963">Cytoplasm</keyword>
<dbReference type="Pfam" id="PF00211">
    <property type="entry name" value="Guanylate_cyc"/>
    <property type="match status" value="1"/>
</dbReference>
<proteinExistence type="predicted"/>
<dbReference type="GO" id="GO:0020037">
    <property type="term" value="F:heme binding"/>
    <property type="evidence" value="ECO:0007669"/>
    <property type="project" value="InterPro"/>
</dbReference>
<dbReference type="GO" id="GO:0004383">
    <property type="term" value="F:guanylate cyclase activity"/>
    <property type="evidence" value="ECO:0007669"/>
    <property type="project" value="UniProtKB-EC"/>
</dbReference>
<evidence type="ECO:0000256" key="3">
    <source>
        <dbReference type="ARBA" id="ARBA00022490"/>
    </source>
</evidence>
<evidence type="ECO:0000256" key="2">
    <source>
        <dbReference type="ARBA" id="ARBA00012202"/>
    </source>
</evidence>
<feature type="compositionally biased region" description="Polar residues" evidence="8">
    <location>
        <begin position="900"/>
        <end position="930"/>
    </location>
</feature>
<evidence type="ECO:0000313" key="11">
    <source>
        <dbReference type="Proteomes" id="UP000822476"/>
    </source>
</evidence>
<feature type="compositionally biased region" description="Basic and acidic residues" evidence="8">
    <location>
        <begin position="948"/>
        <end position="957"/>
    </location>
</feature>
<dbReference type="SUPFAM" id="SSF55073">
    <property type="entry name" value="Nucleotide cyclase"/>
    <property type="match status" value="1"/>
</dbReference>
<dbReference type="Gene3D" id="3.30.450.260">
    <property type="entry name" value="Haem NO binding associated domain"/>
    <property type="match status" value="2"/>
</dbReference>
<dbReference type="Gene3D" id="3.30.70.1230">
    <property type="entry name" value="Nucleotide cyclase"/>
    <property type="match status" value="1"/>
</dbReference>
<accession>A0A8S9Z347</accession>
<evidence type="ECO:0000313" key="10">
    <source>
        <dbReference type="EMBL" id="KAF7261154.1"/>
    </source>
</evidence>
<sequence length="1155" mass="130368">MYGVLIIGVQHFIEEYYGSEIWPVVVERSGLGTLTYQTQKVYSETVIERLIGALGDVTGRTVAELRYQNGLYFAAFTTQHGYDKLLRVQGRSFIHFLRNLDNLHEHLRFSYPKIRPPSFFILSDSPDLIKLVYSSKRLGYEHYVRGQLVTLAKNFFNLNITVTLVSREDEGSVHHITYDITHDGRSWGSADDGYVQKVLPEWEVNLKYSDFLNLVSFFIIITTDMRIHKASNQFKRFDCALEGCEFADKFLIARPYIQPTFSEHQHKQSLSNVKILKYSTHVYAISMYGVLVEGLKQYVTKVFGDGLWWVALQHVTGKQKIIQTRQIYPETLLPQMIAQLADMTGVTEDELYYEYGYFFLQYLTDSGFESLLRVLGDGFTEFLNALDDLHHHLQFSYPRIKPPAFLIAHMTDSTIDLVYESRRGCFGHFVRGQLIAIAGLLYELDIDVELLRCVKKTSTHQFTYRIRNKSGKWPTKKSILQKAEVMSAIPPESSVHGDSYFSLFPFHLVFTDTLKISSAGAGFQQFIPDLIGQLLSDVLFIVRPKIEITFTRAACKFKGQMCFVEEWNMMLFLGTPVLRDTKQLAECGLFISDLNMFDRSRDIILSGDQQSEELMKLFKKTFDSVSICFTKVVNFGAKCMRINVEQIIGLLNNMYTLFDALTESHKVYKVETIGDSYMLVSGAPHHTPLHAAHITEMALRILESTQKSLQWPEASDSTSIGSKTKQGLSTPLEPVQLFIGCHTGPIVAGVVGYKTPRYCLFGDTVNTASRMMSNSLGKGEMETFFIEGRDLQFTFFDNNLRSRRNFIEILKEDFEQNDDVASEECLSSDSVSFELSEDISEEMDGDLQVAQSKTQKVEATESKTGTLTNRKPRQPSLGKKVEGPESTKKVEAPPVKPQDSKQVGRTTEPNNSSKVPEQSAKSSKLNTQSIADVRTRKMGISETTTVKEQSKQEDQSKNQESATTRVLNEAARRLVVSKANNARQKESKRQPDVTFASGAPAEILNEPFDAEMIIEDGDEPIGSTRRTSSPLKIRIVNGNNAAKVTGPVSKTDVTTEQTSNSLLSSSSIKQNSNGAVNAAPEDQRQFMDMVERKMFEQLPILPLRSPNSAILREIADPLSLGLTALLIVRPLDPITYLALWLRDYHNTQQRANGSG</sequence>
<dbReference type="GO" id="GO:0005525">
    <property type="term" value="F:GTP binding"/>
    <property type="evidence" value="ECO:0007669"/>
    <property type="project" value="UniProtKB-KW"/>
</dbReference>
<evidence type="ECO:0000256" key="5">
    <source>
        <dbReference type="ARBA" id="ARBA00023134"/>
    </source>
</evidence>
<dbReference type="OrthoDB" id="1890790at2759"/>
<dbReference type="InterPro" id="IPR024096">
    <property type="entry name" value="NO_sig/Golgi_transp_ligand-bd"/>
</dbReference>
<keyword evidence="11" id="KW-1185">Reference proteome</keyword>
<reference evidence="10" key="1">
    <citation type="submission" date="2019-07" db="EMBL/GenBank/DDBJ databases">
        <title>Annotation for the trematode Paragonimus miyazaki's.</title>
        <authorList>
            <person name="Choi Y.-J."/>
        </authorList>
    </citation>
    <scope>NUCLEOTIDE SEQUENCE</scope>
    <source>
        <strain evidence="10">Japan</strain>
    </source>
</reference>
<dbReference type="InterPro" id="IPR049630">
    <property type="entry name" value="DYDC-like_DD"/>
</dbReference>
<dbReference type="Pfam" id="PF07701">
    <property type="entry name" value="HNOBA"/>
    <property type="match status" value="2"/>
</dbReference>
<dbReference type="Pfam" id="PF05186">
    <property type="entry name" value="Dpy-30"/>
    <property type="match status" value="1"/>
</dbReference>
<dbReference type="PANTHER" id="PTHR45655:SF13">
    <property type="entry name" value="SOLUBLE GUANYLATE CYCLASE GCY-32-RELATED"/>
    <property type="match status" value="1"/>
</dbReference>
<dbReference type="InterPro" id="IPR042463">
    <property type="entry name" value="HNOB_dom_associated_sf"/>
</dbReference>
<evidence type="ECO:0000259" key="9">
    <source>
        <dbReference type="PROSITE" id="PS50125"/>
    </source>
</evidence>
<name>A0A8S9Z347_9TREM</name>
<evidence type="ECO:0000256" key="7">
    <source>
        <dbReference type="ARBA" id="ARBA00023293"/>
    </source>
</evidence>
<dbReference type="InterPro" id="IPR007858">
    <property type="entry name" value="Dpy-30_motif"/>
</dbReference>